<feature type="domain" description="START" evidence="1">
    <location>
        <begin position="146"/>
        <end position="228"/>
    </location>
</feature>
<reference evidence="2 3" key="1">
    <citation type="submission" date="2019-07" db="EMBL/GenBank/DDBJ databases">
        <title>Genomics analysis of Aphanomyces spp. identifies a new class of oomycete effector associated with host adaptation.</title>
        <authorList>
            <person name="Gaulin E."/>
        </authorList>
    </citation>
    <scope>NUCLEOTIDE SEQUENCE [LARGE SCALE GENOMIC DNA]</scope>
    <source>
        <strain evidence="2 3">ATCC 201684</strain>
    </source>
</reference>
<gene>
    <name evidence="2" type="ORF">Ae201684_017775</name>
</gene>
<dbReference type="InterPro" id="IPR027417">
    <property type="entry name" value="P-loop_NTPase"/>
</dbReference>
<evidence type="ECO:0000313" key="2">
    <source>
        <dbReference type="EMBL" id="KAF0723292.1"/>
    </source>
</evidence>
<accession>A0A6G0WAQ6</accession>
<dbReference type="VEuPathDB" id="FungiDB:AeMF1_018350"/>
<name>A0A6G0WAQ6_9STRA</name>
<dbReference type="CDD" id="cd18809">
    <property type="entry name" value="SF1_C_RecD"/>
    <property type="match status" value="1"/>
</dbReference>
<protein>
    <recommendedName>
        <fullName evidence="1">START domain-containing protein</fullName>
    </recommendedName>
</protein>
<dbReference type="EMBL" id="VJMJ01000311">
    <property type="protein sequence ID" value="KAF0723292.1"/>
    <property type="molecule type" value="Genomic_DNA"/>
</dbReference>
<organism evidence="2 3">
    <name type="scientific">Aphanomyces euteiches</name>
    <dbReference type="NCBI Taxonomy" id="100861"/>
    <lineage>
        <taxon>Eukaryota</taxon>
        <taxon>Sar</taxon>
        <taxon>Stramenopiles</taxon>
        <taxon>Oomycota</taxon>
        <taxon>Saprolegniomycetes</taxon>
        <taxon>Saprolegniales</taxon>
        <taxon>Verrucalvaceae</taxon>
        <taxon>Aphanomyces</taxon>
    </lineage>
</organism>
<dbReference type="InterPro" id="IPR023393">
    <property type="entry name" value="START-like_dom_sf"/>
</dbReference>
<dbReference type="AlphaFoldDB" id="A0A6G0WAQ6"/>
<dbReference type="SUPFAM" id="SSF55961">
    <property type="entry name" value="Bet v1-like"/>
    <property type="match status" value="1"/>
</dbReference>
<evidence type="ECO:0000259" key="1">
    <source>
        <dbReference type="PROSITE" id="PS50848"/>
    </source>
</evidence>
<dbReference type="PANTHER" id="PTHR10492:SF57">
    <property type="entry name" value="ATP-DEPENDENT DNA HELICASE"/>
    <property type="match status" value="1"/>
</dbReference>
<keyword evidence="3" id="KW-1185">Reference proteome</keyword>
<dbReference type="Pfam" id="PF21530">
    <property type="entry name" value="Pif1_2B_dom"/>
    <property type="match status" value="1"/>
</dbReference>
<proteinExistence type="predicted"/>
<dbReference type="SUPFAM" id="SSF52540">
    <property type="entry name" value="P-loop containing nucleoside triphosphate hydrolases"/>
    <property type="match status" value="1"/>
</dbReference>
<dbReference type="InterPro" id="IPR049163">
    <property type="entry name" value="Pif1-like_2B_dom"/>
</dbReference>
<evidence type="ECO:0000313" key="3">
    <source>
        <dbReference type="Proteomes" id="UP000481153"/>
    </source>
</evidence>
<dbReference type="VEuPathDB" id="FungiDB:AeMF1_016578"/>
<dbReference type="GO" id="GO:0008289">
    <property type="term" value="F:lipid binding"/>
    <property type="evidence" value="ECO:0007669"/>
    <property type="project" value="InterPro"/>
</dbReference>
<dbReference type="InterPro" id="IPR002913">
    <property type="entry name" value="START_lipid-bd_dom"/>
</dbReference>
<dbReference type="PROSITE" id="PS50848">
    <property type="entry name" value="START"/>
    <property type="match status" value="1"/>
</dbReference>
<dbReference type="Proteomes" id="UP000481153">
    <property type="component" value="Unassembled WGS sequence"/>
</dbReference>
<dbReference type="Gene3D" id="3.30.530.20">
    <property type="match status" value="1"/>
</dbReference>
<comment type="caution">
    <text evidence="2">The sequence shown here is derived from an EMBL/GenBank/DDBJ whole genome shotgun (WGS) entry which is preliminary data.</text>
</comment>
<sequence>MPGQFAMPPDYFQCPPLSQREIDEFVEMGSQSTHALIMKAKLQGGTYDWKLLKDDSELKIYKGHSHGSTNDAVLHCGVMEVIGELDECMELHHADTTEAARAYALRFGHAYVDVLNLHTVLPRHPDRPNDCIQIKWFLSKSPLDGLIIKRDFLMLESDLEFQVGGKRAWVRSYRSIDLAAVPDMRKELGCIRGSMYDMGFVAVESDRPGYLVVTYLADMDIKGIVPSWANDQTMKFWLRSMFQIDRFLRENRLSRTPFLKREQLCPLHKLTPTLFSHIKFGDDFVRAVYGDFSDGPASLTTKTILTPLNENVLRVNNMVLDAFPGDEMVFRSADVIPPKEVENASLYPTEFLNTIDEASIPLHALRLKIGCTVKLLRNLKTTRRLCKGTRLRVDGFLPTMLQVTIISQGAFFGEKHLLPRIALYPSETRLPFCFKRLLFPLRLAFAMTINKAQGQTLDTVGFYMPNQLFAHGQLYVTLSRTRTGLAGIIFCNARQVGCASVTNVVYSEIFQ</sequence>
<dbReference type="PANTHER" id="PTHR10492">
    <property type="match status" value="1"/>
</dbReference>